<organism evidence="1 2">
    <name type="scientific">Panagrolaimus davidi</name>
    <dbReference type="NCBI Taxonomy" id="227884"/>
    <lineage>
        <taxon>Eukaryota</taxon>
        <taxon>Metazoa</taxon>
        <taxon>Ecdysozoa</taxon>
        <taxon>Nematoda</taxon>
        <taxon>Chromadorea</taxon>
        <taxon>Rhabditida</taxon>
        <taxon>Tylenchina</taxon>
        <taxon>Panagrolaimomorpha</taxon>
        <taxon>Panagrolaimoidea</taxon>
        <taxon>Panagrolaimidae</taxon>
        <taxon>Panagrolaimus</taxon>
    </lineage>
</organism>
<proteinExistence type="predicted"/>
<keyword evidence="1" id="KW-1185">Reference proteome</keyword>
<sequence>MSNRLQVNLQRTYNKVLDTHNKYITLIAQQPAQWSPQLIVDVESQLQLLKQSHNFMLQSLTKWEDFAKNIKDTEEKRQEYEAFDTWRDTEDHQKLFKELAKTILKGEKYLLL</sequence>
<evidence type="ECO:0000313" key="2">
    <source>
        <dbReference type="WBParaSite" id="PDA_v2.g15179.t1"/>
    </source>
</evidence>
<reference evidence="2" key="1">
    <citation type="submission" date="2022-11" db="UniProtKB">
        <authorList>
            <consortium name="WormBaseParasite"/>
        </authorList>
    </citation>
    <scope>IDENTIFICATION</scope>
</reference>
<dbReference type="Proteomes" id="UP000887578">
    <property type="component" value="Unplaced"/>
</dbReference>
<protein>
    <submittedName>
        <fullName evidence="2">Uncharacterized protein</fullName>
    </submittedName>
</protein>
<evidence type="ECO:0000313" key="1">
    <source>
        <dbReference type="Proteomes" id="UP000887578"/>
    </source>
</evidence>
<accession>A0A914PHR1</accession>
<dbReference type="AlphaFoldDB" id="A0A914PHR1"/>
<dbReference type="WBParaSite" id="PDA_v2.g15179.t1">
    <property type="protein sequence ID" value="PDA_v2.g15179.t1"/>
    <property type="gene ID" value="PDA_v2.g15179"/>
</dbReference>
<name>A0A914PHR1_9BILA</name>